<feature type="domain" description="F-box associated beta-propeller type 1" evidence="2">
    <location>
        <begin position="49"/>
        <end position="145"/>
    </location>
</feature>
<organism evidence="3 4">
    <name type="scientific">Arabidopsis thaliana</name>
    <name type="common">Mouse-ear cress</name>
    <dbReference type="NCBI Taxonomy" id="3702"/>
    <lineage>
        <taxon>Eukaryota</taxon>
        <taxon>Viridiplantae</taxon>
        <taxon>Streptophyta</taxon>
        <taxon>Embryophyta</taxon>
        <taxon>Tracheophyta</taxon>
        <taxon>Spermatophyta</taxon>
        <taxon>Magnoliopsida</taxon>
        <taxon>eudicotyledons</taxon>
        <taxon>Gunneridae</taxon>
        <taxon>Pentapetalae</taxon>
        <taxon>rosids</taxon>
        <taxon>malvids</taxon>
        <taxon>Brassicales</taxon>
        <taxon>Brassicaceae</taxon>
        <taxon>Camelineae</taxon>
        <taxon>Arabidopsis</taxon>
    </lineage>
</organism>
<protein>
    <recommendedName>
        <fullName evidence="5">F-box domain-containing protein</fullName>
    </recommendedName>
</protein>
<accession>A0A5S9WQK8</accession>
<reference evidence="3 4" key="1">
    <citation type="submission" date="2019-12" db="EMBL/GenBank/DDBJ databases">
        <authorList>
            <person name="Jiao W.-B."/>
            <person name="Schneeberger K."/>
        </authorList>
    </citation>
    <scope>NUCLEOTIDE SEQUENCE [LARGE SCALE GENOMIC DNA]</scope>
    <source>
        <strain evidence="4">cv. C24</strain>
    </source>
</reference>
<evidence type="ECO:0000259" key="2">
    <source>
        <dbReference type="Pfam" id="PF07734"/>
    </source>
</evidence>
<dbReference type="Pfam" id="PF07734">
    <property type="entry name" value="FBA_1"/>
    <property type="match status" value="1"/>
</dbReference>
<dbReference type="InterPro" id="IPR001810">
    <property type="entry name" value="F-box_dom"/>
</dbReference>
<evidence type="ECO:0008006" key="5">
    <source>
        <dbReference type="Google" id="ProtNLM"/>
    </source>
</evidence>
<dbReference type="OrthoDB" id="10468021at2759"/>
<dbReference type="InterPro" id="IPR036047">
    <property type="entry name" value="F-box-like_dom_sf"/>
</dbReference>
<evidence type="ECO:0000259" key="1">
    <source>
        <dbReference type="Pfam" id="PF00646"/>
    </source>
</evidence>
<dbReference type="AlphaFoldDB" id="A0A5S9WQK8"/>
<dbReference type="EMBL" id="CACSHJ010000087">
    <property type="protein sequence ID" value="CAA0321428.1"/>
    <property type="molecule type" value="Genomic_DNA"/>
</dbReference>
<dbReference type="SUPFAM" id="SSF81383">
    <property type="entry name" value="F-box domain"/>
    <property type="match status" value="1"/>
</dbReference>
<dbReference type="ExpressionAtlas" id="A0A5S9WQK8">
    <property type="expression patterns" value="baseline"/>
</dbReference>
<proteinExistence type="predicted"/>
<sequence>MMISDLPEDMVEEILSRVSIISLGALRWNDLSKARVICKAEARQQFAGFMIKGSKVCSMRFDLHGIQNNNVEVVEPSIKQIAKFNHVEISQVFHCDGLLLMMSKEVSNTRLVVWNPYLGKIWSIQHRSAYHSENRYTLGYDNNRKPQNLEEQLAVLLHNWGAFAMEIWVTTNIEPNAKKHAVIFDSSLSCGSVACIIGETGNLRTVDLGVAAVPYRQLPVCSYAPSLEQINQGQELPLIGLTQIFMEQHKYWVSTFLDNLITKYG</sequence>
<dbReference type="Pfam" id="PF00646">
    <property type="entry name" value="F-box"/>
    <property type="match status" value="1"/>
</dbReference>
<name>A0A5S9WQK8_ARATH</name>
<dbReference type="Proteomes" id="UP000434276">
    <property type="component" value="Unassembled WGS sequence"/>
</dbReference>
<evidence type="ECO:0000313" key="3">
    <source>
        <dbReference type="EMBL" id="CAA0321428.1"/>
    </source>
</evidence>
<dbReference type="InterPro" id="IPR006527">
    <property type="entry name" value="F-box-assoc_dom_typ1"/>
</dbReference>
<gene>
    <name evidence="3" type="ORF">C24_LOCUS5645</name>
</gene>
<feature type="domain" description="F-box" evidence="1">
    <location>
        <begin position="3"/>
        <end position="27"/>
    </location>
</feature>
<evidence type="ECO:0000313" key="4">
    <source>
        <dbReference type="Proteomes" id="UP000434276"/>
    </source>
</evidence>